<keyword evidence="5" id="KW-0256">Endoplasmic reticulum</keyword>
<dbReference type="EC" id="5.3.4.1" evidence="4"/>
<proteinExistence type="inferred from homology"/>
<comment type="similarity">
    <text evidence="3">Belongs to the protein disulfide isomerase family.</text>
</comment>
<evidence type="ECO:0000313" key="9">
    <source>
        <dbReference type="EMBL" id="KAJ1611460.1"/>
    </source>
</evidence>
<comment type="subcellular location">
    <subcellularLocation>
        <location evidence="2">Endoplasmic reticulum lumen</location>
    </subcellularLocation>
</comment>
<dbReference type="InterPro" id="IPR017937">
    <property type="entry name" value="Thioredoxin_CS"/>
</dbReference>
<gene>
    <name evidence="9" type="ORF">OJ253_877</name>
</gene>
<dbReference type="InterPro" id="IPR013766">
    <property type="entry name" value="Thioredoxin_domain"/>
</dbReference>
<evidence type="ECO:0000256" key="1">
    <source>
        <dbReference type="ARBA" id="ARBA00001182"/>
    </source>
</evidence>
<feature type="domain" description="Thioredoxin" evidence="8">
    <location>
        <begin position="545"/>
        <end position="674"/>
    </location>
</feature>
<accession>A0A9D5HYC1</accession>
<dbReference type="GO" id="GO:0005788">
    <property type="term" value="C:endoplasmic reticulum lumen"/>
    <property type="evidence" value="ECO:0007669"/>
    <property type="project" value="UniProtKB-SubCell"/>
</dbReference>
<keyword evidence="6" id="KW-0413">Isomerase</keyword>
<evidence type="ECO:0000256" key="2">
    <source>
        <dbReference type="ARBA" id="ARBA00004319"/>
    </source>
</evidence>
<dbReference type="GO" id="GO:0003756">
    <property type="term" value="F:protein disulfide isomerase activity"/>
    <property type="evidence" value="ECO:0007669"/>
    <property type="project" value="UniProtKB-EC"/>
</dbReference>
<dbReference type="PANTHER" id="PTHR18929">
    <property type="entry name" value="PROTEIN DISULFIDE ISOMERASE"/>
    <property type="match status" value="1"/>
</dbReference>
<evidence type="ECO:0000256" key="4">
    <source>
        <dbReference type="ARBA" id="ARBA00012723"/>
    </source>
</evidence>
<comment type="caution">
    <text evidence="9">The sequence shown here is derived from an EMBL/GenBank/DDBJ whole genome shotgun (WGS) entry which is preliminary data.</text>
</comment>
<organism evidence="9">
    <name type="scientific">Cryptosporidium canis</name>
    <dbReference type="NCBI Taxonomy" id="195482"/>
    <lineage>
        <taxon>Eukaryota</taxon>
        <taxon>Sar</taxon>
        <taxon>Alveolata</taxon>
        <taxon>Apicomplexa</taxon>
        <taxon>Conoidasida</taxon>
        <taxon>Coccidia</taxon>
        <taxon>Eucoccidiorida</taxon>
        <taxon>Eimeriorina</taxon>
        <taxon>Cryptosporidiidae</taxon>
        <taxon>Cryptosporidium</taxon>
    </lineage>
</organism>
<dbReference type="SUPFAM" id="SSF52833">
    <property type="entry name" value="Thioredoxin-like"/>
    <property type="match status" value="2"/>
</dbReference>
<dbReference type="AlphaFoldDB" id="A0A9D5HYC1"/>
<dbReference type="PANTHER" id="PTHR18929:SF132">
    <property type="entry name" value="PROTEIN DISULFIDE-ISOMERASE A3"/>
    <property type="match status" value="1"/>
</dbReference>
<evidence type="ECO:0000259" key="8">
    <source>
        <dbReference type="PROSITE" id="PS51352"/>
    </source>
</evidence>
<keyword evidence="7" id="KW-0676">Redox-active center</keyword>
<reference evidence="9" key="1">
    <citation type="submission" date="2022-10" db="EMBL/GenBank/DDBJ databases">
        <title>Adaptive evolution leads to modifications in subtelomeric GC content in a zoonotic Cryptosporidium species.</title>
        <authorList>
            <person name="Li J."/>
            <person name="Feng Y."/>
            <person name="Xiao L."/>
        </authorList>
    </citation>
    <scope>NUCLEOTIDE SEQUENCE</scope>
    <source>
        <strain evidence="9">33844</strain>
    </source>
</reference>
<evidence type="ECO:0000256" key="3">
    <source>
        <dbReference type="ARBA" id="ARBA00006347"/>
    </source>
</evidence>
<protein>
    <recommendedName>
        <fullName evidence="4">protein disulfide-isomerase</fullName>
        <ecNumber evidence="4">5.3.4.1</ecNumber>
    </recommendedName>
</protein>
<dbReference type="PROSITE" id="PS51352">
    <property type="entry name" value="THIOREDOXIN_2"/>
    <property type="match status" value="1"/>
</dbReference>
<evidence type="ECO:0000256" key="5">
    <source>
        <dbReference type="ARBA" id="ARBA00022824"/>
    </source>
</evidence>
<dbReference type="CDD" id="cd02995">
    <property type="entry name" value="PDI_a_PDI_a'_C"/>
    <property type="match status" value="1"/>
</dbReference>
<evidence type="ECO:0000256" key="6">
    <source>
        <dbReference type="ARBA" id="ARBA00023235"/>
    </source>
</evidence>
<dbReference type="EMBL" id="JAPCXC010000015">
    <property type="protein sequence ID" value="KAJ1611460.1"/>
    <property type="molecule type" value="Genomic_DNA"/>
</dbReference>
<dbReference type="GO" id="GO:0034976">
    <property type="term" value="P:response to endoplasmic reticulum stress"/>
    <property type="evidence" value="ECO:0007669"/>
    <property type="project" value="TreeGrafter"/>
</dbReference>
<comment type="catalytic activity">
    <reaction evidence="1">
        <text>Catalyzes the rearrangement of -S-S- bonds in proteins.</text>
        <dbReference type="EC" id="5.3.4.1"/>
    </reaction>
</comment>
<sequence>MRLYFATIAIFIYTILSFSTLSIGNVRAIKAVGMLNESSGGNIYNLEQVGSNKDSIRESIPLQRSHLTPVNGVEVEHSTIRNETASSNFTKKSIEIVTIKTDESIEGLLSSHEYLLILFIAPWCGMSKRAVSQIHEMIEYFEKSRDFLVEHPNQLFYSKKLLVGFVNVPEFPNITKRLNVLDYPSIKFVNKGENLKLRIMDFYGNIYHKKVLSWIIQQVTRLENNPASQLIHLSTMDNIQFFLEISEYSVVYLHGLESGNKYNNTEFLQIVDICKVYDDIIFGEANYSELNNSLQMDSKYIEGFEPSLNITELITDNGNKSKLLLFNSGRHVKTITGPFTEEAPVLNAIDYYKQENIIFLNKDTIGKLIDNGGPILLLIFNGNSENYIEELNKESSIIYQFYGILQRVISIRKEKIDQANIHLEKRPLFVICGNEGPINRRFMDFLHIDDDLLPSIIMIDDLNVSPPKKFHLDLPKIYLSNLESNVESGTGVMNNAGIIGNIDRNSEILSIGKPNESNWIVLNNHTSINFSPSIISDFIDEVRSGMVNITYHSQAVPAKQNGPVYILVGNTFKEVVHDANKDVLVLFYTPWCGHCKTFDPIYNEVANIITSKTNVLVAKIDMSANFIPDYQIGGKIFRFPTIKLFKKKDKQNPIDFDGEREANSILDFIWIHTARDEL</sequence>
<name>A0A9D5HYC1_9CRYT</name>
<dbReference type="Pfam" id="PF00085">
    <property type="entry name" value="Thioredoxin"/>
    <property type="match status" value="2"/>
</dbReference>
<dbReference type="GO" id="GO:0006457">
    <property type="term" value="P:protein folding"/>
    <property type="evidence" value="ECO:0007669"/>
    <property type="project" value="TreeGrafter"/>
</dbReference>
<dbReference type="PROSITE" id="PS00194">
    <property type="entry name" value="THIOREDOXIN_1"/>
    <property type="match status" value="1"/>
</dbReference>
<evidence type="ECO:0000256" key="7">
    <source>
        <dbReference type="ARBA" id="ARBA00023284"/>
    </source>
</evidence>
<dbReference type="Proteomes" id="UP001067231">
    <property type="component" value="Unassembled WGS sequence"/>
</dbReference>
<dbReference type="OrthoDB" id="72053at2759"/>
<dbReference type="InterPro" id="IPR036249">
    <property type="entry name" value="Thioredoxin-like_sf"/>
</dbReference>
<dbReference type="Gene3D" id="3.40.30.10">
    <property type="entry name" value="Glutaredoxin"/>
    <property type="match status" value="3"/>
</dbReference>